<protein>
    <recommendedName>
        <fullName evidence="4">Two component regulator three Y domain-containing protein</fullName>
    </recommendedName>
</protein>
<name>A0ABV8U9P8_9PROT</name>
<evidence type="ECO:0000313" key="3">
    <source>
        <dbReference type="Proteomes" id="UP001595776"/>
    </source>
</evidence>
<keyword evidence="3" id="KW-1185">Reference proteome</keyword>
<gene>
    <name evidence="2" type="ORF">ACFO5Q_06800</name>
</gene>
<dbReference type="Proteomes" id="UP001595776">
    <property type="component" value="Unassembled WGS sequence"/>
</dbReference>
<evidence type="ECO:0000256" key="1">
    <source>
        <dbReference type="SAM" id="Phobius"/>
    </source>
</evidence>
<organism evidence="2 3">
    <name type="scientific">Kordiimonas lipolytica</name>
    <dbReference type="NCBI Taxonomy" id="1662421"/>
    <lineage>
        <taxon>Bacteria</taxon>
        <taxon>Pseudomonadati</taxon>
        <taxon>Pseudomonadota</taxon>
        <taxon>Alphaproteobacteria</taxon>
        <taxon>Kordiimonadales</taxon>
        <taxon>Kordiimonadaceae</taxon>
        <taxon>Kordiimonas</taxon>
    </lineage>
</organism>
<evidence type="ECO:0000313" key="2">
    <source>
        <dbReference type="EMBL" id="MFC4347551.1"/>
    </source>
</evidence>
<feature type="transmembrane region" description="Helical" evidence="1">
    <location>
        <begin position="94"/>
        <end position="113"/>
    </location>
</feature>
<accession>A0ABV8U9P8</accession>
<comment type="caution">
    <text evidence="2">The sequence shown here is derived from an EMBL/GenBank/DDBJ whole genome shotgun (WGS) entry which is preliminary data.</text>
</comment>
<evidence type="ECO:0008006" key="4">
    <source>
        <dbReference type="Google" id="ProtNLM"/>
    </source>
</evidence>
<reference evidence="3" key="1">
    <citation type="journal article" date="2019" name="Int. J. Syst. Evol. Microbiol.">
        <title>The Global Catalogue of Microorganisms (GCM) 10K type strain sequencing project: providing services to taxonomists for standard genome sequencing and annotation.</title>
        <authorList>
            <consortium name="The Broad Institute Genomics Platform"/>
            <consortium name="The Broad Institute Genome Sequencing Center for Infectious Disease"/>
            <person name="Wu L."/>
            <person name="Ma J."/>
        </authorList>
    </citation>
    <scope>NUCLEOTIDE SEQUENCE [LARGE SCALE GENOMIC DNA]</scope>
    <source>
        <strain evidence="3">CGMCC 1.15304</strain>
    </source>
</reference>
<dbReference type="RefSeq" id="WP_156432087.1">
    <property type="nucleotide sequence ID" value="NZ_JBHSCR010000003.1"/>
</dbReference>
<proteinExistence type="predicted"/>
<keyword evidence="1" id="KW-0812">Transmembrane</keyword>
<keyword evidence="1" id="KW-0472">Membrane</keyword>
<dbReference type="EMBL" id="JBHSCR010000003">
    <property type="protein sequence ID" value="MFC4347551.1"/>
    <property type="molecule type" value="Genomic_DNA"/>
</dbReference>
<keyword evidence="1" id="KW-1133">Transmembrane helix</keyword>
<sequence>MVPNSSAIAAGLTIADDGTNAGYVTLAWPDAAGNTFELKEKTSQGWRTLYTGGDRATTLSGRPDGTYEFQLTADGASVGAPVVVTVEHHPLARAWAFFAIGAAMFIALTVLLIKGGRDVDAHENQTAA</sequence>